<feature type="binding site" evidence="3">
    <location>
        <position position="337"/>
    </location>
    <ligand>
        <name>CTP</name>
        <dbReference type="ChEBI" id="CHEBI:37563"/>
    </ligand>
</feature>
<reference evidence="7 8" key="1">
    <citation type="submission" date="2023-05" db="EMBL/GenBank/DDBJ databases">
        <title>YMD87, complete Genome.</title>
        <authorList>
            <person name="Zhang J."/>
            <person name="Xu X."/>
        </authorList>
    </citation>
    <scope>NUCLEOTIDE SEQUENCE [LARGE SCALE GENOMIC DNA]</scope>
    <source>
        <strain evidence="7 8">YMD87</strain>
    </source>
</reference>
<gene>
    <name evidence="3 7" type="primary">coaBC</name>
    <name evidence="7" type="ORF">QF118_07495</name>
</gene>
<dbReference type="EMBL" id="CP124616">
    <property type="protein sequence ID" value="WGW05807.1"/>
    <property type="molecule type" value="Genomic_DNA"/>
</dbReference>
<evidence type="ECO:0000313" key="8">
    <source>
        <dbReference type="Proteomes" id="UP001241605"/>
    </source>
</evidence>
<dbReference type="Pfam" id="PF02441">
    <property type="entry name" value="Flavoprotein"/>
    <property type="match status" value="1"/>
</dbReference>
<dbReference type="InterPro" id="IPR005252">
    <property type="entry name" value="CoaBC"/>
</dbReference>
<comment type="catalytic activity">
    <reaction evidence="3 4">
        <text>N-[(R)-4-phosphopantothenoyl]-L-cysteine + H(+) = (R)-4'-phosphopantetheine + CO2</text>
        <dbReference type="Rhea" id="RHEA:16793"/>
        <dbReference type="ChEBI" id="CHEBI:15378"/>
        <dbReference type="ChEBI" id="CHEBI:16526"/>
        <dbReference type="ChEBI" id="CHEBI:59458"/>
        <dbReference type="ChEBI" id="CHEBI:61723"/>
        <dbReference type="EC" id="4.1.1.36"/>
    </reaction>
</comment>
<keyword evidence="3" id="KW-0460">Magnesium</keyword>
<keyword evidence="3 4" id="KW-0285">Flavoprotein</keyword>
<evidence type="ECO:0000256" key="3">
    <source>
        <dbReference type="HAMAP-Rule" id="MF_02225"/>
    </source>
</evidence>
<evidence type="ECO:0000256" key="4">
    <source>
        <dbReference type="RuleBase" id="RU364078"/>
    </source>
</evidence>
<protein>
    <recommendedName>
        <fullName evidence="3">Coenzyme A biosynthesis bifunctional protein CoaBC</fullName>
    </recommendedName>
    <alternativeName>
        <fullName evidence="3">DNA/pantothenate metabolism flavoprotein</fullName>
    </alternativeName>
    <alternativeName>
        <fullName evidence="3">Phosphopantothenoylcysteine synthetase/decarboxylase</fullName>
        <shortName evidence="3">PPCS-PPCDC</shortName>
    </alternativeName>
    <domain>
        <recommendedName>
            <fullName evidence="3">Phosphopantothenoylcysteine decarboxylase</fullName>
            <shortName evidence="3">PPC decarboxylase</shortName>
            <shortName evidence="3">PPC-DC</shortName>
            <ecNumber evidence="3">4.1.1.36</ecNumber>
        </recommendedName>
        <alternativeName>
            <fullName evidence="3">CoaC</fullName>
        </alternativeName>
    </domain>
    <domain>
        <recommendedName>
            <fullName evidence="3">Phosphopantothenate--cysteine ligase</fullName>
            <ecNumber evidence="3">6.3.2.5</ecNumber>
        </recommendedName>
        <alternativeName>
            <fullName evidence="3">CoaB</fullName>
        </alternativeName>
        <alternativeName>
            <fullName evidence="3">Phosphopantothenoylcysteine synthetase</fullName>
            <shortName evidence="3">PPC synthetase</shortName>
            <shortName evidence="3">PPC-S</shortName>
        </alternativeName>
    </domain>
</protein>
<comment type="similarity">
    <text evidence="3 4">In the C-terminal section; belongs to the PPC synthetase family.</text>
</comment>
<comment type="similarity">
    <text evidence="3 4">In the N-terminal section; belongs to the HFCD (homo-oligomeric flavin containing Cys decarboxylase) superfamily.</text>
</comment>
<feature type="region of interest" description="Phosphopantothenoylcysteine decarboxylase" evidence="3">
    <location>
        <begin position="1"/>
        <end position="188"/>
    </location>
</feature>
<feature type="domain" description="Flavoprotein" evidence="5">
    <location>
        <begin position="5"/>
        <end position="175"/>
    </location>
</feature>
<dbReference type="Pfam" id="PF04127">
    <property type="entry name" value="DFP"/>
    <property type="match status" value="1"/>
</dbReference>
<feature type="binding site" evidence="3">
    <location>
        <position position="276"/>
    </location>
    <ligand>
        <name>CTP</name>
        <dbReference type="ChEBI" id="CHEBI:37563"/>
    </ligand>
</feature>
<dbReference type="SUPFAM" id="SSF102645">
    <property type="entry name" value="CoaB-like"/>
    <property type="match status" value="1"/>
</dbReference>
<evidence type="ECO:0000259" key="5">
    <source>
        <dbReference type="Pfam" id="PF02441"/>
    </source>
</evidence>
<accession>A0ABY8QNV8</accession>
<dbReference type="EC" id="6.3.2.5" evidence="3"/>
<comment type="cofactor">
    <cofactor evidence="3">
        <name>FMN</name>
        <dbReference type="ChEBI" id="CHEBI:58210"/>
    </cofactor>
    <text evidence="3">Binds 1 FMN per subunit.</text>
</comment>
<dbReference type="Proteomes" id="UP001241605">
    <property type="component" value="Chromosome"/>
</dbReference>
<comment type="pathway">
    <text evidence="3 4">Cofactor biosynthesis; coenzyme A biosynthesis; CoA from (R)-pantothenate: step 2/5.</text>
</comment>
<keyword evidence="3 4" id="KW-0436">Ligase</keyword>
<feature type="domain" description="DNA/pantothenate metabolism flavoprotein C-terminal" evidence="6">
    <location>
        <begin position="184"/>
        <end position="394"/>
    </location>
</feature>
<evidence type="ECO:0000256" key="2">
    <source>
        <dbReference type="ARBA" id="ARBA00023239"/>
    </source>
</evidence>
<keyword evidence="3 4" id="KW-0288">FMN</keyword>
<keyword evidence="3" id="KW-0511">Multifunctional enzyme</keyword>
<comment type="function">
    <text evidence="3">Catalyzes two sequential steps in the biosynthesis of coenzyme A. In the first step cysteine is conjugated to 4'-phosphopantothenate to form 4-phosphopantothenoylcysteine. In the second step the latter compound is decarboxylated to form 4'-phosphopantotheine.</text>
</comment>
<comment type="catalytic activity">
    <reaction evidence="3 4">
        <text>(R)-4'-phosphopantothenate + L-cysteine + CTP = N-[(R)-4-phosphopantothenoyl]-L-cysteine + CMP + diphosphate + H(+)</text>
        <dbReference type="Rhea" id="RHEA:19397"/>
        <dbReference type="ChEBI" id="CHEBI:10986"/>
        <dbReference type="ChEBI" id="CHEBI:15378"/>
        <dbReference type="ChEBI" id="CHEBI:33019"/>
        <dbReference type="ChEBI" id="CHEBI:35235"/>
        <dbReference type="ChEBI" id="CHEBI:37563"/>
        <dbReference type="ChEBI" id="CHEBI:59458"/>
        <dbReference type="ChEBI" id="CHEBI:60377"/>
        <dbReference type="EC" id="6.3.2.5"/>
    </reaction>
</comment>
<dbReference type="EC" id="4.1.1.36" evidence="3"/>
<keyword evidence="3" id="KW-0479">Metal-binding</keyword>
<sequence>MLTGKRILLIVGGGIAAYKCLDLIRRLRERGAMVTPVMTRAATQFVTPLSLSALAGEEVHQDLFDLTKEAEMGHIQLSRVADMVLVAPATADLMAKMAGGHANDLATTLLMATDTPVMIAPAMNVRMWDHPATQRNLAVLQGDGVRVIGPNSGDMACGEYGPGRMSEPLEIVAALETALAGGPLQGKRVLVTSGPTHEPIDPVRYIANRSSGAQGTAIAEALRDLGAHVVFVTGPAEVARPAGVEVVEVETAREMRAAVLGALPVDAGVFAAAVADWRVARESGSKIKKDKGALPVLEFAENPDILAEVSQLKDNRPALVVGFAAETDDVLANATAKRKRKGCDWIVANDVSPATGIMGGSENAIVLISQDGAEDWPRMAKPEVARRLAQRIAETLG</sequence>
<dbReference type="NCBIfam" id="TIGR00521">
    <property type="entry name" value="coaBC_dfp"/>
    <property type="match status" value="1"/>
</dbReference>
<keyword evidence="8" id="KW-1185">Reference proteome</keyword>
<evidence type="ECO:0000256" key="1">
    <source>
        <dbReference type="ARBA" id="ARBA00022793"/>
    </source>
</evidence>
<dbReference type="PANTHER" id="PTHR14359:SF6">
    <property type="entry name" value="PHOSPHOPANTOTHENOYLCYSTEINE DECARBOXYLASE"/>
    <property type="match status" value="1"/>
</dbReference>
<comment type="caution">
    <text evidence="3">Lacks conserved residue(s) required for the propagation of feature annotation.</text>
</comment>
<dbReference type="Gene3D" id="3.40.50.10300">
    <property type="entry name" value="CoaB-like"/>
    <property type="match status" value="1"/>
</dbReference>
<dbReference type="GO" id="GO:0004632">
    <property type="term" value="F:phosphopantothenate--cysteine ligase activity"/>
    <property type="evidence" value="ECO:0007669"/>
    <property type="project" value="UniProtKB-EC"/>
</dbReference>
<dbReference type="GO" id="GO:0004633">
    <property type="term" value="F:phosphopantothenoylcysteine decarboxylase activity"/>
    <property type="evidence" value="ECO:0007669"/>
    <property type="project" value="UniProtKB-EC"/>
</dbReference>
<evidence type="ECO:0000313" key="7">
    <source>
        <dbReference type="EMBL" id="WGW05807.1"/>
    </source>
</evidence>
<feature type="binding site" evidence="3">
    <location>
        <position position="341"/>
    </location>
    <ligand>
        <name>CTP</name>
        <dbReference type="ChEBI" id="CHEBI:37563"/>
    </ligand>
</feature>
<dbReference type="InterPro" id="IPR007085">
    <property type="entry name" value="DNA/pantothenate-metab_flavo_C"/>
</dbReference>
<feature type="binding site" evidence="3">
    <location>
        <position position="286"/>
    </location>
    <ligand>
        <name>CTP</name>
        <dbReference type="ChEBI" id="CHEBI:37563"/>
    </ligand>
</feature>
<comment type="pathway">
    <text evidence="3 4">Cofactor biosynthesis; coenzyme A biosynthesis; CoA from (R)-pantothenate: step 3/5.</text>
</comment>
<dbReference type="InterPro" id="IPR036551">
    <property type="entry name" value="Flavin_trans-like"/>
</dbReference>
<feature type="binding site" evidence="3">
    <location>
        <begin position="303"/>
        <end position="306"/>
    </location>
    <ligand>
        <name>CTP</name>
        <dbReference type="ChEBI" id="CHEBI:37563"/>
    </ligand>
</feature>
<dbReference type="RefSeq" id="WP_282302430.1">
    <property type="nucleotide sequence ID" value="NZ_CP124616.1"/>
</dbReference>
<feature type="active site" description="Proton donor" evidence="3">
    <location>
        <position position="157"/>
    </location>
</feature>
<organism evidence="7 8">
    <name type="scientific">Tropicibacter oceani</name>
    <dbReference type="NCBI Taxonomy" id="3058420"/>
    <lineage>
        <taxon>Bacteria</taxon>
        <taxon>Pseudomonadati</taxon>
        <taxon>Pseudomonadota</taxon>
        <taxon>Alphaproteobacteria</taxon>
        <taxon>Rhodobacterales</taxon>
        <taxon>Roseobacteraceae</taxon>
        <taxon>Tropicibacter</taxon>
    </lineage>
</organism>
<evidence type="ECO:0000259" key="6">
    <source>
        <dbReference type="Pfam" id="PF04127"/>
    </source>
</evidence>
<dbReference type="InterPro" id="IPR003382">
    <property type="entry name" value="Flavoprotein"/>
</dbReference>
<dbReference type="InterPro" id="IPR035929">
    <property type="entry name" value="CoaB-like_sf"/>
</dbReference>
<feature type="binding site" evidence="3">
    <location>
        <position position="323"/>
    </location>
    <ligand>
        <name>CTP</name>
        <dbReference type="ChEBI" id="CHEBI:37563"/>
    </ligand>
</feature>
<dbReference type="Gene3D" id="3.40.50.1950">
    <property type="entry name" value="Flavin prenyltransferase-like"/>
    <property type="match status" value="1"/>
</dbReference>
<dbReference type="HAMAP" id="MF_02225">
    <property type="entry name" value="CoaBC"/>
    <property type="match status" value="1"/>
</dbReference>
<name>A0ABY8QNV8_9RHOB</name>
<dbReference type="PANTHER" id="PTHR14359">
    <property type="entry name" value="HOMO-OLIGOMERIC FLAVIN CONTAINING CYS DECARBOXYLASE FAMILY"/>
    <property type="match status" value="1"/>
</dbReference>
<keyword evidence="2 3" id="KW-0456">Lyase</keyword>
<proteinExistence type="inferred from homology"/>
<dbReference type="SUPFAM" id="SSF52507">
    <property type="entry name" value="Homo-oligomeric flavin-containing Cys decarboxylases, HFCD"/>
    <property type="match status" value="1"/>
</dbReference>
<comment type="function">
    <text evidence="4">Catalyzes two steps in the biosynthesis of coenzyme A. In the first step cysteine is conjugated to 4'-phosphopantothenate to form 4-phosphopantothenoylcysteine, in the latter compound is decarboxylated to form 4'-phosphopantotheine.</text>
</comment>
<comment type="cofactor">
    <cofactor evidence="3">
        <name>Mg(2+)</name>
        <dbReference type="ChEBI" id="CHEBI:18420"/>
    </cofactor>
</comment>
<feature type="region of interest" description="Phosphopantothenate--cysteine ligase" evidence="3">
    <location>
        <begin position="189"/>
        <end position="397"/>
    </location>
</feature>
<keyword evidence="1 3" id="KW-0210">Decarboxylase</keyword>